<gene>
    <name evidence="1" type="ORF">DERP_005943</name>
</gene>
<keyword evidence="2" id="KW-1185">Reference proteome</keyword>
<evidence type="ECO:0000313" key="1">
    <source>
        <dbReference type="EMBL" id="KAH9425338.1"/>
    </source>
</evidence>
<dbReference type="EMBL" id="NJHN03000018">
    <property type="protein sequence ID" value="KAH9425338.1"/>
    <property type="molecule type" value="Genomic_DNA"/>
</dbReference>
<dbReference type="Proteomes" id="UP000887458">
    <property type="component" value="Unassembled WGS sequence"/>
</dbReference>
<sequence>MQINGRLIQILSMTLTNKKIIRSVDPEYSIRLCANKHNIDPSCPLRSRINSPVITSQFLITESAPAV</sequence>
<organism evidence="1 2">
    <name type="scientific">Dermatophagoides pteronyssinus</name>
    <name type="common">European house dust mite</name>
    <dbReference type="NCBI Taxonomy" id="6956"/>
    <lineage>
        <taxon>Eukaryota</taxon>
        <taxon>Metazoa</taxon>
        <taxon>Ecdysozoa</taxon>
        <taxon>Arthropoda</taxon>
        <taxon>Chelicerata</taxon>
        <taxon>Arachnida</taxon>
        <taxon>Acari</taxon>
        <taxon>Acariformes</taxon>
        <taxon>Sarcoptiformes</taxon>
        <taxon>Astigmata</taxon>
        <taxon>Psoroptidia</taxon>
        <taxon>Analgoidea</taxon>
        <taxon>Pyroglyphidae</taxon>
        <taxon>Dermatophagoidinae</taxon>
        <taxon>Dermatophagoides</taxon>
    </lineage>
</organism>
<accession>A0ABQ8JRV4</accession>
<name>A0ABQ8JRV4_DERPT</name>
<evidence type="ECO:0000313" key="2">
    <source>
        <dbReference type="Proteomes" id="UP000887458"/>
    </source>
</evidence>
<protein>
    <submittedName>
        <fullName evidence="1">Uncharacterized protein</fullName>
    </submittedName>
</protein>
<reference evidence="1 2" key="2">
    <citation type="journal article" date="2022" name="Mol. Biol. Evol.">
        <title>Comparative Genomics Reveals Insights into the Divergent Evolution of Astigmatic Mites and Household Pest Adaptations.</title>
        <authorList>
            <person name="Xiong Q."/>
            <person name="Wan A.T."/>
            <person name="Liu X."/>
            <person name="Fung C.S."/>
            <person name="Xiao X."/>
            <person name="Malainual N."/>
            <person name="Hou J."/>
            <person name="Wang L."/>
            <person name="Wang M."/>
            <person name="Yang K.Y."/>
            <person name="Cui Y."/>
            <person name="Leung E.L."/>
            <person name="Nong W."/>
            <person name="Shin S.K."/>
            <person name="Au S.W."/>
            <person name="Jeong K.Y."/>
            <person name="Chew F.T."/>
            <person name="Hui J.H."/>
            <person name="Leung T.F."/>
            <person name="Tungtrongchitr A."/>
            <person name="Zhong N."/>
            <person name="Liu Z."/>
            <person name="Tsui S.K."/>
        </authorList>
    </citation>
    <scope>NUCLEOTIDE SEQUENCE [LARGE SCALE GENOMIC DNA]</scope>
    <source>
        <strain evidence="1">Derp</strain>
    </source>
</reference>
<reference evidence="1 2" key="1">
    <citation type="journal article" date="2018" name="J. Allergy Clin. Immunol.">
        <title>High-quality assembly of Dermatophagoides pteronyssinus genome and transcriptome reveals a wide range of novel allergens.</title>
        <authorList>
            <person name="Liu X.Y."/>
            <person name="Yang K.Y."/>
            <person name="Wang M.Q."/>
            <person name="Kwok J.S."/>
            <person name="Zeng X."/>
            <person name="Yang Z."/>
            <person name="Xiao X.J."/>
            <person name="Lau C.P."/>
            <person name="Li Y."/>
            <person name="Huang Z.M."/>
            <person name="Ba J.G."/>
            <person name="Yim A.K."/>
            <person name="Ouyang C.Y."/>
            <person name="Ngai S.M."/>
            <person name="Chan T.F."/>
            <person name="Leung E.L."/>
            <person name="Liu L."/>
            <person name="Liu Z.G."/>
            <person name="Tsui S.K."/>
        </authorList>
    </citation>
    <scope>NUCLEOTIDE SEQUENCE [LARGE SCALE GENOMIC DNA]</scope>
    <source>
        <strain evidence="1">Derp</strain>
    </source>
</reference>
<proteinExistence type="predicted"/>
<comment type="caution">
    <text evidence="1">The sequence shown here is derived from an EMBL/GenBank/DDBJ whole genome shotgun (WGS) entry which is preliminary data.</text>
</comment>